<dbReference type="EMBL" id="BEZZ01018796">
    <property type="protein sequence ID" value="GCC38764.1"/>
    <property type="molecule type" value="Genomic_DNA"/>
</dbReference>
<accession>A0A401T835</accession>
<dbReference type="Proteomes" id="UP000287033">
    <property type="component" value="Unassembled WGS sequence"/>
</dbReference>
<proteinExistence type="predicted"/>
<name>A0A401T835_CHIPU</name>
<dbReference type="GO" id="GO:0012507">
    <property type="term" value="C:ER to Golgi transport vesicle membrane"/>
    <property type="evidence" value="ECO:0007669"/>
    <property type="project" value="TreeGrafter"/>
</dbReference>
<protein>
    <submittedName>
        <fullName evidence="1">Uncharacterized protein</fullName>
    </submittedName>
</protein>
<dbReference type="OrthoDB" id="198977at2759"/>
<dbReference type="STRING" id="137246.A0A401T835"/>
<dbReference type="GO" id="GO:0061025">
    <property type="term" value="P:membrane fusion"/>
    <property type="evidence" value="ECO:0007669"/>
    <property type="project" value="TreeGrafter"/>
</dbReference>
<dbReference type="InterPro" id="IPR024095">
    <property type="entry name" value="Vesicle_P115"/>
</dbReference>
<dbReference type="GO" id="GO:0048211">
    <property type="term" value="P:Golgi vesicle docking"/>
    <property type="evidence" value="ECO:0007669"/>
    <property type="project" value="TreeGrafter"/>
</dbReference>
<dbReference type="Gene3D" id="1.25.10.10">
    <property type="entry name" value="Leucine-rich Repeat Variant"/>
    <property type="match status" value="1"/>
</dbReference>
<dbReference type="PANTHER" id="PTHR10013">
    <property type="entry name" value="GENERAL VESICULAR TRANSPORT FACTOR P115"/>
    <property type="match status" value="1"/>
</dbReference>
<sequence>MDLLADSREVIRNDGLLLLQQLTKANAAIQKIVAFENAFERLLDIITEEGMSDGGIPEPEQKQLLNKQCLFFLKAQIAADACFSQLHRY</sequence>
<evidence type="ECO:0000313" key="2">
    <source>
        <dbReference type="Proteomes" id="UP000287033"/>
    </source>
</evidence>
<keyword evidence="2" id="KW-1185">Reference proteome</keyword>
<gene>
    <name evidence="1" type="ORF">chiPu_0023298</name>
</gene>
<dbReference type="GO" id="GO:0005783">
    <property type="term" value="C:endoplasmic reticulum"/>
    <property type="evidence" value="ECO:0007669"/>
    <property type="project" value="TreeGrafter"/>
</dbReference>
<comment type="caution">
    <text evidence="1">The sequence shown here is derived from an EMBL/GenBank/DDBJ whole genome shotgun (WGS) entry which is preliminary data.</text>
</comment>
<dbReference type="GO" id="GO:0006888">
    <property type="term" value="P:endoplasmic reticulum to Golgi vesicle-mediated transport"/>
    <property type="evidence" value="ECO:0007669"/>
    <property type="project" value="TreeGrafter"/>
</dbReference>
<organism evidence="1 2">
    <name type="scientific">Chiloscyllium punctatum</name>
    <name type="common">Brownbanded bambooshark</name>
    <name type="synonym">Hemiscyllium punctatum</name>
    <dbReference type="NCBI Taxonomy" id="137246"/>
    <lineage>
        <taxon>Eukaryota</taxon>
        <taxon>Metazoa</taxon>
        <taxon>Chordata</taxon>
        <taxon>Craniata</taxon>
        <taxon>Vertebrata</taxon>
        <taxon>Chondrichthyes</taxon>
        <taxon>Elasmobranchii</taxon>
        <taxon>Galeomorphii</taxon>
        <taxon>Galeoidea</taxon>
        <taxon>Orectolobiformes</taxon>
        <taxon>Hemiscylliidae</taxon>
        <taxon>Chiloscyllium</taxon>
    </lineage>
</organism>
<dbReference type="GO" id="GO:0045056">
    <property type="term" value="P:transcytosis"/>
    <property type="evidence" value="ECO:0007669"/>
    <property type="project" value="TreeGrafter"/>
</dbReference>
<evidence type="ECO:0000313" key="1">
    <source>
        <dbReference type="EMBL" id="GCC38764.1"/>
    </source>
</evidence>
<reference evidence="1 2" key="1">
    <citation type="journal article" date="2018" name="Nat. Ecol. Evol.">
        <title>Shark genomes provide insights into elasmobranch evolution and the origin of vertebrates.</title>
        <authorList>
            <person name="Hara Y"/>
            <person name="Yamaguchi K"/>
            <person name="Onimaru K"/>
            <person name="Kadota M"/>
            <person name="Koyanagi M"/>
            <person name="Keeley SD"/>
            <person name="Tatsumi K"/>
            <person name="Tanaka K"/>
            <person name="Motone F"/>
            <person name="Kageyama Y"/>
            <person name="Nozu R"/>
            <person name="Adachi N"/>
            <person name="Nishimura O"/>
            <person name="Nakagawa R"/>
            <person name="Tanegashima C"/>
            <person name="Kiyatake I"/>
            <person name="Matsumoto R"/>
            <person name="Murakumo K"/>
            <person name="Nishida K"/>
            <person name="Terakita A"/>
            <person name="Kuratani S"/>
            <person name="Sato K"/>
            <person name="Hyodo S Kuraku.S."/>
        </authorList>
    </citation>
    <scope>NUCLEOTIDE SEQUENCE [LARGE SCALE GENOMIC DNA]</scope>
</reference>
<dbReference type="InterPro" id="IPR011989">
    <property type="entry name" value="ARM-like"/>
</dbReference>
<dbReference type="GO" id="GO:0006886">
    <property type="term" value="P:intracellular protein transport"/>
    <property type="evidence" value="ECO:0007669"/>
    <property type="project" value="TreeGrafter"/>
</dbReference>
<dbReference type="PANTHER" id="PTHR10013:SF0">
    <property type="entry name" value="GENERAL VESICULAR TRANSPORT FACTOR P115"/>
    <property type="match status" value="1"/>
</dbReference>
<dbReference type="AlphaFoldDB" id="A0A401T835"/>
<dbReference type="GO" id="GO:0005795">
    <property type="term" value="C:Golgi stack"/>
    <property type="evidence" value="ECO:0007669"/>
    <property type="project" value="TreeGrafter"/>
</dbReference>